<keyword evidence="8 15" id="KW-0489">Methyltransferase</keyword>
<accession>A0A1M6QC14</accession>
<feature type="binding site" evidence="15 16">
    <location>
        <position position="113"/>
    </location>
    <ligand>
        <name>S-adenosyl-L-methionine</name>
        <dbReference type="ChEBI" id="CHEBI:59789"/>
    </ligand>
</feature>
<evidence type="ECO:0000256" key="11">
    <source>
        <dbReference type="ARBA" id="ARBA00022694"/>
    </source>
</evidence>
<evidence type="ECO:0000256" key="2">
    <source>
        <dbReference type="ARBA" id="ARBA00004496"/>
    </source>
</evidence>
<evidence type="ECO:0000256" key="5">
    <source>
        <dbReference type="ARBA" id="ARBA00012807"/>
    </source>
</evidence>
<dbReference type="InterPro" id="IPR023148">
    <property type="entry name" value="tRNA_m1G_MeTrfase_C_sf"/>
</dbReference>
<evidence type="ECO:0000313" key="19">
    <source>
        <dbReference type="EMBL" id="SHK17706.1"/>
    </source>
</evidence>
<comment type="subcellular location">
    <subcellularLocation>
        <location evidence="2 15 17">Cytoplasm</location>
    </subcellularLocation>
</comment>
<evidence type="ECO:0000256" key="10">
    <source>
        <dbReference type="ARBA" id="ARBA00022691"/>
    </source>
</evidence>
<dbReference type="CDD" id="cd18080">
    <property type="entry name" value="TrmD-like"/>
    <property type="match status" value="1"/>
</dbReference>
<dbReference type="Gene3D" id="1.10.1270.20">
    <property type="entry name" value="tRNA(m1g37)methyltransferase, domain 2"/>
    <property type="match status" value="1"/>
</dbReference>
<proteinExistence type="inferred from homology"/>
<evidence type="ECO:0000313" key="20">
    <source>
        <dbReference type="Proteomes" id="UP000184016"/>
    </source>
</evidence>
<dbReference type="SUPFAM" id="SSF75217">
    <property type="entry name" value="alpha/beta knot"/>
    <property type="match status" value="1"/>
</dbReference>
<evidence type="ECO:0000256" key="13">
    <source>
        <dbReference type="ARBA" id="ARBA00033392"/>
    </source>
</evidence>
<name>A0A1M6QC14_9BACL</name>
<dbReference type="GO" id="GO:0002939">
    <property type="term" value="P:tRNA N1-guanine methylation"/>
    <property type="evidence" value="ECO:0007669"/>
    <property type="project" value="TreeGrafter"/>
</dbReference>
<dbReference type="EC" id="2.1.1.228" evidence="5 15"/>
<feature type="domain" description="tRNA methyltransferase TRMD/TRM10-type" evidence="18">
    <location>
        <begin position="2"/>
        <end position="224"/>
    </location>
</feature>
<dbReference type="InterPro" id="IPR002649">
    <property type="entry name" value="tRNA_m1G_MeTrfase_TrmD"/>
</dbReference>
<keyword evidence="11 15" id="KW-0819">tRNA processing</keyword>
<dbReference type="OrthoDB" id="9807416at2"/>
<evidence type="ECO:0000256" key="9">
    <source>
        <dbReference type="ARBA" id="ARBA00022679"/>
    </source>
</evidence>
<dbReference type="GO" id="GO:0005829">
    <property type="term" value="C:cytosol"/>
    <property type="evidence" value="ECO:0007669"/>
    <property type="project" value="TreeGrafter"/>
</dbReference>
<evidence type="ECO:0000256" key="14">
    <source>
        <dbReference type="ARBA" id="ARBA00047783"/>
    </source>
</evidence>
<evidence type="ECO:0000256" key="3">
    <source>
        <dbReference type="ARBA" id="ARBA00007630"/>
    </source>
</evidence>
<evidence type="ECO:0000256" key="7">
    <source>
        <dbReference type="ARBA" id="ARBA00022490"/>
    </source>
</evidence>
<dbReference type="Gene3D" id="3.40.1280.10">
    <property type="match status" value="1"/>
</dbReference>
<reference evidence="20" key="1">
    <citation type="submission" date="2016-11" db="EMBL/GenBank/DDBJ databases">
        <authorList>
            <person name="Varghese N."/>
            <person name="Submissions S."/>
        </authorList>
    </citation>
    <scope>NUCLEOTIDE SEQUENCE [LARGE SCALE GENOMIC DNA]</scope>
    <source>
        <strain evidence="20">USBA-503</strain>
    </source>
</reference>
<comment type="subunit">
    <text evidence="4 15 17">Homodimer.</text>
</comment>
<evidence type="ECO:0000256" key="17">
    <source>
        <dbReference type="RuleBase" id="RU003464"/>
    </source>
</evidence>
<dbReference type="FunFam" id="3.40.1280.10:FF:000001">
    <property type="entry name" value="tRNA (guanine-N(1)-)-methyltransferase"/>
    <property type="match status" value="1"/>
</dbReference>
<evidence type="ECO:0000256" key="4">
    <source>
        <dbReference type="ARBA" id="ARBA00011738"/>
    </source>
</evidence>
<dbReference type="PANTHER" id="PTHR46417">
    <property type="entry name" value="TRNA (GUANINE-N(1)-)-METHYLTRANSFERASE"/>
    <property type="match status" value="1"/>
</dbReference>
<comment type="similarity">
    <text evidence="3 15 17">Belongs to the RNA methyltransferase TrmD family.</text>
</comment>
<sequence>MLKFHVLTLFPELFTPFFETSIIKRAQDSGATQLQCINFRDYATDRHRTVDDYPFGGGAGMLLKPEPIFRALEALQERETPDAILLMTPQGKPYRQSMAQEFSQKKSLVILCGHYEGMDDRVRQTWVTDEISLGDFVMTGGEIAAMAVIDSVVRLLPSVLGNQESLAEESHSHGLLEYPQYTRPAVFRGISVPPVLLSGHHGKIAEWRRMQSLYRTWKRRPDMLLHANLSEADRVVIQRFEKGDWSGLDG</sequence>
<organism evidence="19 20">
    <name type="scientific">Alicyclobacillus tolerans</name>
    <dbReference type="NCBI Taxonomy" id="90970"/>
    <lineage>
        <taxon>Bacteria</taxon>
        <taxon>Bacillati</taxon>
        <taxon>Bacillota</taxon>
        <taxon>Bacilli</taxon>
        <taxon>Bacillales</taxon>
        <taxon>Alicyclobacillaceae</taxon>
        <taxon>Alicyclobacillus</taxon>
    </lineage>
</organism>
<dbReference type="NCBIfam" id="NF000648">
    <property type="entry name" value="PRK00026.1"/>
    <property type="match status" value="1"/>
</dbReference>
<protein>
    <recommendedName>
        <fullName evidence="6 15">tRNA (guanine-N(1)-)-methyltransferase</fullName>
        <ecNumber evidence="5 15">2.1.1.228</ecNumber>
    </recommendedName>
    <alternativeName>
        <fullName evidence="12 15">M1G-methyltransferase</fullName>
    </alternativeName>
    <alternativeName>
        <fullName evidence="13 15">tRNA [GM37] methyltransferase</fullName>
    </alternativeName>
</protein>
<dbReference type="PIRSF" id="PIRSF000386">
    <property type="entry name" value="tRNA_mtase"/>
    <property type="match status" value="1"/>
</dbReference>
<dbReference type="InterPro" id="IPR016009">
    <property type="entry name" value="tRNA_MeTrfase_TRMD/TRM10"/>
</dbReference>
<dbReference type="GO" id="GO:0052906">
    <property type="term" value="F:tRNA (guanine(37)-N1)-methyltransferase activity"/>
    <property type="evidence" value="ECO:0007669"/>
    <property type="project" value="UniProtKB-UniRule"/>
</dbReference>
<evidence type="ECO:0000256" key="8">
    <source>
        <dbReference type="ARBA" id="ARBA00022603"/>
    </source>
</evidence>
<keyword evidence="20" id="KW-1185">Reference proteome</keyword>
<evidence type="ECO:0000256" key="15">
    <source>
        <dbReference type="HAMAP-Rule" id="MF_00605"/>
    </source>
</evidence>
<dbReference type="FunFam" id="1.10.1270.20:FF:000001">
    <property type="entry name" value="tRNA (guanine-N(1)-)-methyltransferase"/>
    <property type="match status" value="1"/>
</dbReference>
<gene>
    <name evidence="15" type="primary">trmD</name>
    <name evidence="19" type="ORF">SAMN05443507_109121</name>
</gene>
<dbReference type="RefSeq" id="WP_072873838.1">
    <property type="nucleotide sequence ID" value="NZ_FRAF01000009.1"/>
</dbReference>
<keyword evidence="7 15" id="KW-0963">Cytoplasm</keyword>
<dbReference type="Pfam" id="PF01746">
    <property type="entry name" value="tRNA_m1G_MT"/>
    <property type="match status" value="1"/>
</dbReference>
<dbReference type="Proteomes" id="UP000184016">
    <property type="component" value="Unassembled WGS sequence"/>
</dbReference>
<keyword evidence="9 15" id="KW-0808">Transferase</keyword>
<dbReference type="PANTHER" id="PTHR46417:SF1">
    <property type="entry name" value="TRNA (GUANINE-N(1)-)-METHYLTRANSFERASE"/>
    <property type="match status" value="1"/>
</dbReference>
<evidence type="ECO:0000256" key="12">
    <source>
        <dbReference type="ARBA" id="ARBA00029736"/>
    </source>
</evidence>
<comment type="catalytic activity">
    <reaction evidence="14 15 17">
        <text>guanosine(37) in tRNA + S-adenosyl-L-methionine = N(1)-methylguanosine(37) in tRNA + S-adenosyl-L-homocysteine + H(+)</text>
        <dbReference type="Rhea" id="RHEA:36899"/>
        <dbReference type="Rhea" id="RHEA-COMP:10145"/>
        <dbReference type="Rhea" id="RHEA-COMP:10147"/>
        <dbReference type="ChEBI" id="CHEBI:15378"/>
        <dbReference type="ChEBI" id="CHEBI:57856"/>
        <dbReference type="ChEBI" id="CHEBI:59789"/>
        <dbReference type="ChEBI" id="CHEBI:73542"/>
        <dbReference type="ChEBI" id="CHEBI:74269"/>
        <dbReference type="EC" id="2.1.1.228"/>
    </reaction>
</comment>
<keyword evidence="10 15" id="KW-0949">S-adenosyl-L-methionine</keyword>
<dbReference type="NCBIfam" id="TIGR00088">
    <property type="entry name" value="trmD"/>
    <property type="match status" value="1"/>
</dbReference>
<comment type="function">
    <text evidence="1 15 17">Specifically methylates guanosine-37 in various tRNAs.</text>
</comment>
<evidence type="ECO:0000256" key="16">
    <source>
        <dbReference type="PIRSR" id="PIRSR000386-1"/>
    </source>
</evidence>
<evidence type="ECO:0000256" key="6">
    <source>
        <dbReference type="ARBA" id="ARBA00014679"/>
    </source>
</evidence>
<dbReference type="HAMAP" id="MF_00605">
    <property type="entry name" value="TrmD"/>
    <property type="match status" value="1"/>
</dbReference>
<dbReference type="InterPro" id="IPR029026">
    <property type="entry name" value="tRNA_m1G_MTases_N"/>
</dbReference>
<evidence type="ECO:0000259" key="18">
    <source>
        <dbReference type="Pfam" id="PF01746"/>
    </source>
</evidence>
<feature type="binding site" evidence="15 16">
    <location>
        <begin position="133"/>
        <end position="138"/>
    </location>
    <ligand>
        <name>S-adenosyl-L-methionine</name>
        <dbReference type="ChEBI" id="CHEBI:59789"/>
    </ligand>
</feature>
<dbReference type="EMBL" id="FRAF01000009">
    <property type="protein sequence ID" value="SHK17706.1"/>
    <property type="molecule type" value="Genomic_DNA"/>
</dbReference>
<dbReference type="InterPro" id="IPR029028">
    <property type="entry name" value="Alpha/beta_knot_MTases"/>
</dbReference>
<evidence type="ECO:0000256" key="1">
    <source>
        <dbReference type="ARBA" id="ARBA00002634"/>
    </source>
</evidence>
<dbReference type="AlphaFoldDB" id="A0A1M6QC14"/>
<dbReference type="STRING" id="1830138.SAMN05443507_109121"/>